<evidence type="ECO:0000313" key="12">
    <source>
        <dbReference type="Proteomes" id="UP000678228"/>
    </source>
</evidence>
<feature type="domain" description="Histidine kinase" evidence="9">
    <location>
        <begin position="144"/>
        <end position="345"/>
    </location>
</feature>
<dbReference type="InterPro" id="IPR003594">
    <property type="entry name" value="HATPase_dom"/>
</dbReference>
<dbReference type="PROSITE" id="PS50112">
    <property type="entry name" value="PAS"/>
    <property type="match status" value="1"/>
</dbReference>
<dbReference type="Gene3D" id="3.30.450.20">
    <property type="entry name" value="PAS domain"/>
    <property type="match status" value="1"/>
</dbReference>
<dbReference type="InterPro" id="IPR000014">
    <property type="entry name" value="PAS"/>
</dbReference>
<keyword evidence="5" id="KW-0547">Nucleotide-binding</keyword>
<evidence type="ECO:0000256" key="1">
    <source>
        <dbReference type="ARBA" id="ARBA00000085"/>
    </source>
</evidence>
<dbReference type="RefSeq" id="WP_210598215.1">
    <property type="nucleotide sequence ID" value="NZ_JAGKSQ010000006.1"/>
</dbReference>
<dbReference type="InterPro" id="IPR035965">
    <property type="entry name" value="PAS-like_dom_sf"/>
</dbReference>
<dbReference type="Gene3D" id="3.30.565.10">
    <property type="entry name" value="Histidine kinase-like ATPase, C-terminal domain"/>
    <property type="match status" value="1"/>
</dbReference>
<dbReference type="PROSITE" id="PS50109">
    <property type="entry name" value="HIS_KIN"/>
    <property type="match status" value="1"/>
</dbReference>
<evidence type="ECO:0000256" key="2">
    <source>
        <dbReference type="ARBA" id="ARBA00012438"/>
    </source>
</evidence>
<dbReference type="PRINTS" id="PR00344">
    <property type="entry name" value="BCTRLSENSOR"/>
</dbReference>
<keyword evidence="3" id="KW-0597">Phosphoprotein</keyword>
<keyword evidence="12" id="KW-1185">Reference proteome</keyword>
<proteinExistence type="predicted"/>
<keyword evidence="4" id="KW-0808">Transferase</keyword>
<dbReference type="InterPro" id="IPR036097">
    <property type="entry name" value="HisK_dim/P_sf"/>
</dbReference>
<evidence type="ECO:0000256" key="7">
    <source>
        <dbReference type="ARBA" id="ARBA00022840"/>
    </source>
</evidence>
<keyword evidence="7" id="KW-0067">ATP-binding</keyword>
<dbReference type="SMART" id="SM00091">
    <property type="entry name" value="PAS"/>
    <property type="match status" value="1"/>
</dbReference>
<dbReference type="Pfam" id="PF00512">
    <property type="entry name" value="HisKA"/>
    <property type="match status" value="1"/>
</dbReference>
<evidence type="ECO:0000256" key="3">
    <source>
        <dbReference type="ARBA" id="ARBA00022553"/>
    </source>
</evidence>
<dbReference type="InterPro" id="IPR005467">
    <property type="entry name" value="His_kinase_dom"/>
</dbReference>
<dbReference type="GO" id="GO:0000155">
    <property type="term" value="F:phosphorelay sensor kinase activity"/>
    <property type="evidence" value="ECO:0007669"/>
    <property type="project" value="InterPro"/>
</dbReference>
<dbReference type="EMBL" id="JAGKSQ010000006">
    <property type="protein sequence ID" value="MBP3952474.1"/>
    <property type="molecule type" value="Genomic_DNA"/>
</dbReference>
<organism evidence="11 12">
    <name type="scientific">Halalkalibacter suaedae</name>
    <dbReference type="NCBI Taxonomy" id="2822140"/>
    <lineage>
        <taxon>Bacteria</taxon>
        <taxon>Bacillati</taxon>
        <taxon>Bacillota</taxon>
        <taxon>Bacilli</taxon>
        <taxon>Bacillales</taxon>
        <taxon>Bacillaceae</taxon>
        <taxon>Halalkalibacter</taxon>
    </lineage>
</organism>
<dbReference type="PANTHER" id="PTHR43065">
    <property type="entry name" value="SENSOR HISTIDINE KINASE"/>
    <property type="match status" value="1"/>
</dbReference>
<keyword evidence="6" id="KW-0418">Kinase</keyword>
<dbReference type="SUPFAM" id="SSF55874">
    <property type="entry name" value="ATPase domain of HSP90 chaperone/DNA topoisomerase II/histidine kinase"/>
    <property type="match status" value="1"/>
</dbReference>
<gene>
    <name evidence="11" type="ORF">J7W16_15220</name>
</gene>
<evidence type="ECO:0000256" key="4">
    <source>
        <dbReference type="ARBA" id="ARBA00022679"/>
    </source>
</evidence>
<accession>A0A940WTJ3</accession>
<evidence type="ECO:0000259" key="9">
    <source>
        <dbReference type="PROSITE" id="PS50109"/>
    </source>
</evidence>
<dbReference type="GO" id="GO:0006355">
    <property type="term" value="P:regulation of DNA-templated transcription"/>
    <property type="evidence" value="ECO:0007669"/>
    <property type="project" value="InterPro"/>
</dbReference>
<dbReference type="CDD" id="cd00082">
    <property type="entry name" value="HisKA"/>
    <property type="match status" value="1"/>
</dbReference>
<dbReference type="AlphaFoldDB" id="A0A940WTJ3"/>
<evidence type="ECO:0000313" key="11">
    <source>
        <dbReference type="EMBL" id="MBP3952474.1"/>
    </source>
</evidence>
<dbReference type="SUPFAM" id="SSF47384">
    <property type="entry name" value="Homodimeric domain of signal transducing histidine kinase"/>
    <property type="match status" value="1"/>
</dbReference>
<protein>
    <recommendedName>
        <fullName evidence="2">histidine kinase</fullName>
        <ecNumber evidence="2">2.7.13.3</ecNumber>
    </recommendedName>
</protein>
<dbReference type="InterPro" id="IPR013767">
    <property type="entry name" value="PAS_fold"/>
</dbReference>
<dbReference type="PANTHER" id="PTHR43065:SF10">
    <property type="entry name" value="PEROXIDE STRESS-ACTIVATED HISTIDINE KINASE MAK3"/>
    <property type="match status" value="1"/>
</dbReference>
<sequence>MDQTVTNDINFQQIVENSLNGVLIIGKNGKIHYHNQTILSLLNCQSSQLLGNDFYLFLHKDYHELCRTRIKAIVNEGQIAESSEQKLNTFLGEQLDVEVKGLPYTYKNQSVALVYFRDITKQKKAERLLTHSEKLSSIGQISAGIAHEVRNPLTSVKGFVQLLQEEHQHPYYQIIETELQKAINTLNNLLQVSKPDLADEPLSSFNMKEELDAVIFLFQEQLYEIELEKHFEDRDIIIQGKRNILLKAFFNLIKNAIEAIEGTGKIVIDLFYTKDNICLKIADTGKGISQENLKMIGTPFYSTKSDGTGMGLTQVFTTVQEHDGEITVESTVGVGTTFTINLPIK</sequence>
<dbReference type="EC" id="2.7.13.3" evidence="2"/>
<dbReference type="SMART" id="SM00388">
    <property type="entry name" value="HisKA"/>
    <property type="match status" value="1"/>
</dbReference>
<dbReference type="SMART" id="SM00387">
    <property type="entry name" value="HATPase_c"/>
    <property type="match status" value="1"/>
</dbReference>
<dbReference type="Gene3D" id="1.10.287.130">
    <property type="match status" value="1"/>
</dbReference>
<evidence type="ECO:0000256" key="8">
    <source>
        <dbReference type="ARBA" id="ARBA00023012"/>
    </source>
</evidence>
<dbReference type="InterPro" id="IPR004358">
    <property type="entry name" value="Sig_transdc_His_kin-like_C"/>
</dbReference>
<dbReference type="NCBIfam" id="TIGR00229">
    <property type="entry name" value="sensory_box"/>
    <property type="match status" value="1"/>
</dbReference>
<dbReference type="SUPFAM" id="SSF55785">
    <property type="entry name" value="PYP-like sensor domain (PAS domain)"/>
    <property type="match status" value="1"/>
</dbReference>
<evidence type="ECO:0000259" key="10">
    <source>
        <dbReference type="PROSITE" id="PS50112"/>
    </source>
</evidence>
<evidence type="ECO:0000256" key="5">
    <source>
        <dbReference type="ARBA" id="ARBA00022741"/>
    </source>
</evidence>
<dbReference type="Pfam" id="PF00989">
    <property type="entry name" value="PAS"/>
    <property type="match status" value="1"/>
</dbReference>
<dbReference type="Pfam" id="PF02518">
    <property type="entry name" value="HATPase_c"/>
    <property type="match status" value="1"/>
</dbReference>
<dbReference type="CDD" id="cd00130">
    <property type="entry name" value="PAS"/>
    <property type="match status" value="1"/>
</dbReference>
<name>A0A940WTJ3_9BACI</name>
<dbReference type="GO" id="GO:0005524">
    <property type="term" value="F:ATP binding"/>
    <property type="evidence" value="ECO:0007669"/>
    <property type="project" value="UniProtKB-KW"/>
</dbReference>
<reference evidence="11" key="1">
    <citation type="submission" date="2021-03" db="EMBL/GenBank/DDBJ databases">
        <title>Bacillus suaedae sp. nov., isolated from Suaeda aralocaspica.</title>
        <authorList>
            <person name="Lei R.F.R."/>
        </authorList>
    </citation>
    <scope>NUCLEOTIDE SEQUENCE</scope>
    <source>
        <strain evidence="11">YZJH907-2</strain>
    </source>
</reference>
<dbReference type="InterPro" id="IPR003661">
    <property type="entry name" value="HisK_dim/P_dom"/>
</dbReference>
<feature type="domain" description="PAS" evidence="10">
    <location>
        <begin position="7"/>
        <end position="77"/>
    </location>
</feature>
<dbReference type="InterPro" id="IPR036890">
    <property type="entry name" value="HATPase_C_sf"/>
</dbReference>
<keyword evidence="8" id="KW-0902">Two-component regulatory system</keyword>
<evidence type="ECO:0000256" key="6">
    <source>
        <dbReference type="ARBA" id="ARBA00022777"/>
    </source>
</evidence>
<comment type="catalytic activity">
    <reaction evidence="1">
        <text>ATP + protein L-histidine = ADP + protein N-phospho-L-histidine.</text>
        <dbReference type="EC" id="2.7.13.3"/>
    </reaction>
</comment>
<dbReference type="Proteomes" id="UP000678228">
    <property type="component" value="Unassembled WGS sequence"/>
</dbReference>
<comment type="caution">
    <text evidence="11">The sequence shown here is derived from an EMBL/GenBank/DDBJ whole genome shotgun (WGS) entry which is preliminary data.</text>
</comment>